<dbReference type="InterPro" id="IPR000189">
    <property type="entry name" value="Transglyc_AS"/>
</dbReference>
<dbReference type="Gene3D" id="1.10.530.10">
    <property type="match status" value="1"/>
</dbReference>
<dbReference type="GO" id="GO:0016020">
    <property type="term" value="C:membrane"/>
    <property type="evidence" value="ECO:0007669"/>
    <property type="project" value="InterPro"/>
</dbReference>
<dbReference type="AlphaFoldDB" id="A0A1N6UQU4"/>
<protein>
    <submittedName>
        <fullName evidence="4">Transglycosylase SLT domain-containing protein</fullName>
    </submittedName>
</protein>
<evidence type="ECO:0000256" key="1">
    <source>
        <dbReference type="ARBA" id="ARBA00007734"/>
    </source>
</evidence>
<feature type="domain" description="Transglycosylase SLT" evidence="3">
    <location>
        <begin position="105"/>
        <end position="201"/>
    </location>
</feature>
<organism evidence="4 5">
    <name type="scientific">Marinobacterium stanieri</name>
    <dbReference type="NCBI Taxonomy" id="49186"/>
    <lineage>
        <taxon>Bacteria</taxon>
        <taxon>Pseudomonadati</taxon>
        <taxon>Pseudomonadota</taxon>
        <taxon>Gammaproteobacteria</taxon>
        <taxon>Oceanospirillales</taxon>
        <taxon>Oceanospirillaceae</taxon>
        <taxon>Marinobacterium</taxon>
    </lineage>
</organism>
<dbReference type="CDD" id="cd00254">
    <property type="entry name" value="LT-like"/>
    <property type="match status" value="1"/>
</dbReference>
<dbReference type="GO" id="GO:0000270">
    <property type="term" value="P:peptidoglycan metabolic process"/>
    <property type="evidence" value="ECO:0007669"/>
    <property type="project" value="InterPro"/>
</dbReference>
<dbReference type="InterPro" id="IPR008258">
    <property type="entry name" value="Transglycosylase_SLT_dom_1"/>
</dbReference>
<evidence type="ECO:0000256" key="2">
    <source>
        <dbReference type="SAM" id="SignalP"/>
    </source>
</evidence>
<keyword evidence="2" id="KW-0732">Signal</keyword>
<name>A0A1N6UQU4_9GAMM</name>
<feature type="signal peptide" evidence="2">
    <location>
        <begin position="1"/>
        <end position="22"/>
    </location>
</feature>
<sequence>MSRFCFTFLLSGVLLASPLAQAEVRRIVHPDGRVEYTNIAPQQKAGVVSTYYKYRKDNGVLSFTDEKPSGVEYEVVRFDCYACQVNSTVNWETTPLFLEPYRNLVNRFADAHGVDPALVRAIIHAESAFNPAALSRVGAQGLMQLMPGTAGELGVTNPLDAEQNISGGVRYLAKLLKLYDGNTRLATAAYNAGPGAVGEYSGVPPYAETQAYVKRVAILHRRYQTVE</sequence>
<dbReference type="EMBL" id="FTMN01000007">
    <property type="protein sequence ID" value="SIQ67994.1"/>
    <property type="molecule type" value="Genomic_DNA"/>
</dbReference>
<dbReference type="GO" id="GO:0008933">
    <property type="term" value="F:peptidoglycan lytic transglycosylase activity"/>
    <property type="evidence" value="ECO:0007669"/>
    <property type="project" value="InterPro"/>
</dbReference>
<proteinExistence type="inferred from homology"/>
<dbReference type="PANTHER" id="PTHR37423:SF2">
    <property type="entry name" value="MEMBRANE-BOUND LYTIC MUREIN TRANSGLYCOSYLASE C"/>
    <property type="match status" value="1"/>
</dbReference>
<evidence type="ECO:0000259" key="3">
    <source>
        <dbReference type="Pfam" id="PF01464"/>
    </source>
</evidence>
<dbReference type="eggNOG" id="COG0741">
    <property type="taxonomic scope" value="Bacteria"/>
</dbReference>
<feature type="chain" id="PRO_5012230147" evidence="2">
    <location>
        <begin position="23"/>
        <end position="227"/>
    </location>
</feature>
<reference evidence="4 5" key="1">
    <citation type="submission" date="2017-01" db="EMBL/GenBank/DDBJ databases">
        <authorList>
            <person name="Mah S.A."/>
            <person name="Swanson W.J."/>
            <person name="Moy G.W."/>
            <person name="Vacquier V.D."/>
        </authorList>
    </citation>
    <scope>NUCLEOTIDE SEQUENCE [LARGE SCALE GENOMIC DNA]</scope>
    <source>
        <strain evidence="4 5">DSM 7027</strain>
    </source>
</reference>
<dbReference type="Pfam" id="PF01464">
    <property type="entry name" value="SLT"/>
    <property type="match status" value="1"/>
</dbReference>
<dbReference type="STRING" id="49186.SAMN05421647_107166"/>
<dbReference type="PANTHER" id="PTHR37423">
    <property type="entry name" value="SOLUBLE LYTIC MUREIN TRANSGLYCOSYLASE-RELATED"/>
    <property type="match status" value="1"/>
</dbReference>
<accession>A0A1N6UQU4</accession>
<dbReference type="SUPFAM" id="SSF53955">
    <property type="entry name" value="Lysozyme-like"/>
    <property type="match status" value="1"/>
</dbReference>
<dbReference type="PROSITE" id="PS00922">
    <property type="entry name" value="TRANSGLYCOSYLASE"/>
    <property type="match status" value="1"/>
</dbReference>
<evidence type="ECO:0000313" key="4">
    <source>
        <dbReference type="EMBL" id="SIQ67994.1"/>
    </source>
</evidence>
<dbReference type="RefSeq" id="WP_076464218.1">
    <property type="nucleotide sequence ID" value="NZ_FTMN01000007.1"/>
</dbReference>
<dbReference type="Proteomes" id="UP000186895">
    <property type="component" value="Unassembled WGS sequence"/>
</dbReference>
<gene>
    <name evidence="4" type="ORF">SAMN05421647_107166</name>
</gene>
<keyword evidence="5" id="KW-1185">Reference proteome</keyword>
<evidence type="ECO:0000313" key="5">
    <source>
        <dbReference type="Proteomes" id="UP000186895"/>
    </source>
</evidence>
<dbReference type="InterPro" id="IPR023346">
    <property type="entry name" value="Lysozyme-like_dom_sf"/>
</dbReference>
<comment type="similarity">
    <text evidence="1">Belongs to the transglycosylase Slt family.</text>
</comment>